<organism evidence="1 2">
    <name type="scientific">Eumeta variegata</name>
    <name type="common">Bagworm moth</name>
    <name type="synonym">Eumeta japonica</name>
    <dbReference type="NCBI Taxonomy" id="151549"/>
    <lineage>
        <taxon>Eukaryota</taxon>
        <taxon>Metazoa</taxon>
        <taxon>Ecdysozoa</taxon>
        <taxon>Arthropoda</taxon>
        <taxon>Hexapoda</taxon>
        <taxon>Insecta</taxon>
        <taxon>Pterygota</taxon>
        <taxon>Neoptera</taxon>
        <taxon>Endopterygota</taxon>
        <taxon>Lepidoptera</taxon>
        <taxon>Glossata</taxon>
        <taxon>Ditrysia</taxon>
        <taxon>Tineoidea</taxon>
        <taxon>Psychidae</taxon>
        <taxon>Oiketicinae</taxon>
        <taxon>Eumeta</taxon>
    </lineage>
</organism>
<comment type="caution">
    <text evidence="1">The sequence shown here is derived from an EMBL/GenBank/DDBJ whole genome shotgun (WGS) entry which is preliminary data.</text>
</comment>
<reference evidence="1 2" key="1">
    <citation type="journal article" date="2019" name="Commun. Biol.">
        <title>The bagworm genome reveals a unique fibroin gene that provides high tensile strength.</title>
        <authorList>
            <person name="Kono N."/>
            <person name="Nakamura H."/>
            <person name="Ohtoshi R."/>
            <person name="Tomita M."/>
            <person name="Numata K."/>
            <person name="Arakawa K."/>
        </authorList>
    </citation>
    <scope>NUCLEOTIDE SEQUENCE [LARGE SCALE GENOMIC DNA]</scope>
</reference>
<gene>
    <name evidence="1" type="ORF">EVAR_13164_1</name>
</gene>
<evidence type="ECO:0000313" key="1">
    <source>
        <dbReference type="EMBL" id="GBP23143.1"/>
    </source>
</evidence>
<accession>A0A4C1U9M9</accession>
<evidence type="ECO:0000313" key="2">
    <source>
        <dbReference type="Proteomes" id="UP000299102"/>
    </source>
</evidence>
<dbReference type="AlphaFoldDB" id="A0A4C1U9M9"/>
<dbReference type="Proteomes" id="UP000299102">
    <property type="component" value="Unassembled WGS sequence"/>
</dbReference>
<dbReference type="EMBL" id="BGZK01000147">
    <property type="protein sequence ID" value="GBP23143.1"/>
    <property type="molecule type" value="Genomic_DNA"/>
</dbReference>
<name>A0A4C1U9M9_EUMVA</name>
<sequence>MATFRIRSKAGAPTAVIPNEKKIAIRSRRRHVRYGDDVICRYCALTISELYRRPSDSGSTISAVNLNHGSIRVQNTGRAGARAPAGAIEIPKTAALRILTGTPPINIRTRSGIDARSSVTFH</sequence>
<keyword evidence="2" id="KW-1185">Reference proteome</keyword>
<protein>
    <submittedName>
        <fullName evidence="1">Uncharacterized protein</fullName>
    </submittedName>
</protein>
<proteinExistence type="predicted"/>